<dbReference type="Pfam" id="PF03652">
    <property type="entry name" value="RuvX"/>
    <property type="match status" value="1"/>
</dbReference>
<evidence type="ECO:0000256" key="3">
    <source>
        <dbReference type="ARBA" id="ARBA00022722"/>
    </source>
</evidence>
<accession>A0AAU9E2X7</accession>
<dbReference type="NCBIfam" id="TIGR00250">
    <property type="entry name" value="RNAse_H_YqgF"/>
    <property type="match status" value="1"/>
</dbReference>
<dbReference type="InterPro" id="IPR005227">
    <property type="entry name" value="YqgF"/>
</dbReference>
<evidence type="ECO:0000256" key="4">
    <source>
        <dbReference type="ARBA" id="ARBA00022801"/>
    </source>
</evidence>
<gene>
    <name evidence="7" type="primary">ruvX</name>
    <name evidence="7" type="ORF">HLPR_12970</name>
</gene>
<dbReference type="GO" id="GO:0004518">
    <property type="term" value="F:nuclease activity"/>
    <property type="evidence" value="ECO:0007669"/>
    <property type="project" value="UniProtKB-KW"/>
</dbReference>
<keyword evidence="4 5" id="KW-0378">Hydrolase</keyword>
<dbReference type="GO" id="GO:0000967">
    <property type="term" value="P:rRNA 5'-end processing"/>
    <property type="evidence" value="ECO:0007669"/>
    <property type="project" value="UniProtKB-UniRule"/>
</dbReference>
<evidence type="ECO:0000256" key="1">
    <source>
        <dbReference type="ARBA" id="ARBA00022490"/>
    </source>
</evidence>
<dbReference type="InterPro" id="IPR037027">
    <property type="entry name" value="YqgF/RNaseH-like_dom_sf"/>
</dbReference>
<evidence type="ECO:0000259" key="6">
    <source>
        <dbReference type="SMART" id="SM00732"/>
    </source>
</evidence>
<evidence type="ECO:0000256" key="5">
    <source>
        <dbReference type="HAMAP-Rule" id="MF_00651"/>
    </source>
</evidence>
<dbReference type="KEGG" id="hprf:HLPR_12970"/>
<keyword evidence="2 5" id="KW-0690">Ribosome biogenesis</keyword>
<organism evidence="7 8">
    <name type="scientific">Helicovermis profundi</name>
    <dbReference type="NCBI Taxonomy" id="3065157"/>
    <lineage>
        <taxon>Bacteria</taxon>
        <taxon>Bacillati</taxon>
        <taxon>Bacillota</taxon>
        <taxon>Clostridia</taxon>
        <taxon>Helicovermis</taxon>
    </lineage>
</organism>
<keyword evidence="1 5" id="KW-0963">Cytoplasm</keyword>
<dbReference type="InterPro" id="IPR006641">
    <property type="entry name" value="YqgF/RNaseH-like_dom"/>
</dbReference>
<name>A0AAU9E2X7_9FIRM</name>
<dbReference type="SMART" id="SM00732">
    <property type="entry name" value="YqgFc"/>
    <property type="match status" value="1"/>
</dbReference>
<evidence type="ECO:0000313" key="7">
    <source>
        <dbReference type="EMBL" id="BEP28966.1"/>
    </source>
</evidence>
<reference evidence="7 8" key="1">
    <citation type="submission" date="2023-08" db="EMBL/GenBank/DDBJ databases">
        <title>Helicovermis profunda gen. nov., sp. nov., a novel mesophilic, fermentative bacterium within the Bacillota from a deep-sea hydrothermal vent chimney.</title>
        <authorList>
            <person name="Miyazaki U."/>
            <person name="Mizutani D."/>
            <person name="Hashimoto Y."/>
            <person name="Tame A."/>
            <person name="Sawayama S."/>
            <person name="Miyazaki J."/>
            <person name="Takai K."/>
            <person name="Nakagawa S."/>
        </authorList>
    </citation>
    <scope>NUCLEOTIDE SEQUENCE [LARGE SCALE GENOMIC DNA]</scope>
    <source>
        <strain evidence="7 8">S502</strain>
    </source>
</reference>
<keyword evidence="3 5" id="KW-0540">Nuclease</keyword>
<dbReference type="GO" id="GO:0005829">
    <property type="term" value="C:cytosol"/>
    <property type="evidence" value="ECO:0007669"/>
    <property type="project" value="TreeGrafter"/>
</dbReference>
<dbReference type="GO" id="GO:0016788">
    <property type="term" value="F:hydrolase activity, acting on ester bonds"/>
    <property type="evidence" value="ECO:0007669"/>
    <property type="project" value="UniProtKB-UniRule"/>
</dbReference>
<proteinExistence type="inferred from homology"/>
<keyword evidence="8" id="KW-1185">Reference proteome</keyword>
<dbReference type="EC" id="3.1.-.-" evidence="5"/>
<dbReference type="HAMAP" id="MF_00651">
    <property type="entry name" value="Nuclease_YqgF"/>
    <property type="match status" value="1"/>
</dbReference>
<dbReference type="Proteomes" id="UP001321786">
    <property type="component" value="Chromosome"/>
</dbReference>
<feature type="domain" description="YqgF/RNase H-like" evidence="6">
    <location>
        <begin position="1"/>
        <end position="110"/>
    </location>
</feature>
<comment type="function">
    <text evidence="5">Could be a nuclease involved in processing of the 5'-end of pre-16S rRNA.</text>
</comment>
<protein>
    <recommendedName>
        <fullName evidence="5">Putative pre-16S rRNA nuclease</fullName>
        <ecNumber evidence="5">3.1.-.-</ecNumber>
    </recommendedName>
</protein>
<dbReference type="EMBL" id="AP028654">
    <property type="protein sequence ID" value="BEP28966.1"/>
    <property type="molecule type" value="Genomic_DNA"/>
</dbReference>
<dbReference type="Gene3D" id="3.30.420.140">
    <property type="entry name" value="YqgF/RNase H-like domain"/>
    <property type="match status" value="1"/>
</dbReference>
<dbReference type="CDD" id="cd16964">
    <property type="entry name" value="YqgF"/>
    <property type="match status" value="1"/>
</dbReference>
<sequence>MKILGLDVGDSTIGVAITDDLLITAQGRETIFRESLKIDIDKLIEYIITENVNIIVVGLPKNMNGTIGMQGEKTISFVKKLEKKIKFSIRTKDKDVKIEYWDERLTSKAAEKTLINANVRRDKRKKVIDKLAAVYILQGFVDNYNMVNKNNM</sequence>
<dbReference type="PANTHER" id="PTHR33317:SF4">
    <property type="entry name" value="POLYNUCLEOTIDYL TRANSFERASE, RIBONUCLEASE H-LIKE SUPERFAMILY PROTEIN"/>
    <property type="match status" value="1"/>
</dbReference>
<evidence type="ECO:0000256" key="2">
    <source>
        <dbReference type="ARBA" id="ARBA00022517"/>
    </source>
</evidence>
<dbReference type="PANTHER" id="PTHR33317">
    <property type="entry name" value="POLYNUCLEOTIDYL TRANSFERASE, RIBONUCLEASE H-LIKE SUPERFAMILY PROTEIN"/>
    <property type="match status" value="1"/>
</dbReference>
<dbReference type="InterPro" id="IPR012337">
    <property type="entry name" value="RNaseH-like_sf"/>
</dbReference>
<dbReference type="RefSeq" id="WP_338537352.1">
    <property type="nucleotide sequence ID" value="NZ_AP028654.1"/>
</dbReference>
<evidence type="ECO:0000313" key="8">
    <source>
        <dbReference type="Proteomes" id="UP001321786"/>
    </source>
</evidence>
<comment type="subcellular location">
    <subcellularLocation>
        <location evidence="5">Cytoplasm</location>
    </subcellularLocation>
</comment>
<dbReference type="AlphaFoldDB" id="A0AAU9E2X7"/>
<comment type="similarity">
    <text evidence="5">Belongs to the YqgF HJR family.</text>
</comment>
<dbReference type="SUPFAM" id="SSF53098">
    <property type="entry name" value="Ribonuclease H-like"/>
    <property type="match status" value="1"/>
</dbReference>